<dbReference type="EMBL" id="JAFLWW010000004">
    <property type="protein sequence ID" value="MBT1157250.1"/>
    <property type="molecule type" value="Genomic_DNA"/>
</dbReference>
<reference evidence="1" key="2">
    <citation type="submission" date="2021-03" db="EMBL/GenBank/DDBJ databases">
        <authorList>
            <person name="Artuso I."/>
            <person name="Turrini P."/>
            <person name="Pirolo M."/>
            <person name="Lugli G.A."/>
            <person name="Ventura M."/>
            <person name="Visca P."/>
        </authorList>
    </citation>
    <scope>NUCLEOTIDE SEQUENCE</scope>
    <source>
        <strain evidence="1">LMG 26462</strain>
    </source>
</reference>
<name>A0A9X1ACD3_9HYPH</name>
<keyword evidence="2" id="KW-1185">Reference proteome</keyword>
<protein>
    <submittedName>
        <fullName evidence="1">Uncharacterized protein</fullName>
    </submittedName>
</protein>
<evidence type="ECO:0000313" key="2">
    <source>
        <dbReference type="Proteomes" id="UP001138921"/>
    </source>
</evidence>
<dbReference type="Proteomes" id="UP001138921">
    <property type="component" value="Unassembled WGS sequence"/>
</dbReference>
<evidence type="ECO:0000313" key="1">
    <source>
        <dbReference type="EMBL" id="MBT1157250.1"/>
    </source>
</evidence>
<accession>A0A9X1ACD3</accession>
<dbReference type="AlphaFoldDB" id="A0A9X1ACD3"/>
<dbReference type="RefSeq" id="WP_214391180.1">
    <property type="nucleotide sequence ID" value="NZ_JAFLWW010000004.1"/>
</dbReference>
<proteinExistence type="predicted"/>
<reference evidence="1" key="1">
    <citation type="journal article" date="2021" name="Microorganisms">
        <title>Phylogenomic Reconstruction and Metabolic Potential of the Genus Aminobacter.</title>
        <authorList>
            <person name="Artuso I."/>
            <person name="Turrini P."/>
            <person name="Pirolo M."/>
            <person name="Lugli G.A."/>
            <person name="Ventura M."/>
            <person name="Visca P."/>
        </authorList>
    </citation>
    <scope>NUCLEOTIDE SEQUENCE</scope>
    <source>
        <strain evidence="1">LMG 26462</strain>
    </source>
</reference>
<organism evidence="1 2">
    <name type="scientific">Aminobacter anthyllidis</name>
    <dbReference type="NCBI Taxonomy" id="1035067"/>
    <lineage>
        <taxon>Bacteria</taxon>
        <taxon>Pseudomonadati</taxon>
        <taxon>Pseudomonadota</taxon>
        <taxon>Alphaproteobacteria</taxon>
        <taxon>Hyphomicrobiales</taxon>
        <taxon>Phyllobacteriaceae</taxon>
        <taxon>Aminobacter</taxon>
    </lineage>
</organism>
<sequence length="55" mass="6295">MTDVPNKPLDPRIAFVQRLAKETNITEEQARKLIALIGYEWSSLVREATLLAKKK</sequence>
<comment type="caution">
    <text evidence="1">The sequence shown here is derived from an EMBL/GenBank/DDBJ whole genome shotgun (WGS) entry which is preliminary data.</text>
</comment>
<gene>
    <name evidence="1" type="ORF">J1C56_16760</name>
</gene>